<dbReference type="Pfam" id="PF22980">
    <property type="entry name" value="Myb_DNA-bind_8"/>
    <property type="match status" value="1"/>
</dbReference>
<protein>
    <recommendedName>
        <fullName evidence="2">Myb-like DNA-binding domain-containing protein</fullName>
    </recommendedName>
</protein>
<organism evidence="3 4">
    <name type="scientific">Talaromyces proteolyticus</name>
    <dbReference type="NCBI Taxonomy" id="1131652"/>
    <lineage>
        <taxon>Eukaryota</taxon>
        <taxon>Fungi</taxon>
        <taxon>Dikarya</taxon>
        <taxon>Ascomycota</taxon>
        <taxon>Pezizomycotina</taxon>
        <taxon>Eurotiomycetes</taxon>
        <taxon>Eurotiomycetidae</taxon>
        <taxon>Eurotiales</taxon>
        <taxon>Trichocomaceae</taxon>
        <taxon>Talaromyces</taxon>
        <taxon>Talaromyces sect. Bacilispori</taxon>
    </lineage>
</organism>
<evidence type="ECO:0000256" key="1">
    <source>
        <dbReference type="SAM" id="MobiDB-lite"/>
    </source>
</evidence>
<dbReference type="GeneID" id="70244201"/>
<dbReference type="EMBL" id="JAJTJA010000005">
    <property type="protein sequence ID" value="KAH8698333.1"/>
    <property type="molecule type" value="Genomic_DNA"/>
</dbReference>
<comment type="caution">
    <text evidence="3">The sequence shown here is derived from an EMBL/GenBank/DDBJ whole genome shotgun (WGS) entry which is preliminary data.</text>
</comment>
<accession>A0AAD4KSF4</accession>
<sequence>MPPQGQRTFTDEDQIKFLLSCIRNSHNGQVDYGTVATETETVSKGAAIKRLARITAKYSMTNADSGNAFTLIVSFNAKSATPGEKGASRGSKDAAKAKPSPKKSVTNAGITKNRAALSKGKKTVGVTVETEDTDDEIYDAEA</sequence>
<feature type="compositionally biased region" description="Basic and acidic residues" evidence="1">
    <location>
        <begin position="86"/>
        <end position="96"/>
    </location>
</feature>
<dbReference type="RefSeq" id="XP_046072797.1">
    <property type="nucleotide sequence ID" value="XM_046213914.1"/>
</dbReference>
<evidence type="ECO:0000313" key="4">
    <source>
        <dbReference type="Proteomes" id="UP001201262"/>
    </source>
</evidence>
<reference evidence="3" key="1">
    <citation type="submission" date="2021-12" db="EMBL/GenBank/DDBJ databases">
        <title>Convergent genome expansion in fungi linked to evolution of root-endophyte symbiosis.</title>
        <authorList>
            <consortium name="DOE Joint Genome Institute"/>
            <person name="Ke Y.-H."/>
            <person name="Bonito G."/>
            <person name="Liao H.-L."/>
            <person name="Looney B."/>
            <person name="Rojas-Flechas A."/>
            <person name="Nash J."/>
            <person name="Hameed K."/>
            <person name="Schadt C."/>
            <person name="Martin F."/>
            <person name="Crous P.W."/>
            <person name="Miettinen O."/>
            <person name="Magnuson J.K."/>
            <person name="Labbe J."/>
            <person name="Jacobson D."/>
            <person name="Doktycz M.J."/>
            <person name="Veneault-Fourrey C."/>
            <person name="Kuo A."/>
            <person name="Mondo S."/>
            <person name="Calhoun S."/>
            <person name="Riley R."/>
            <person name="Ohm R."/>
            <person name="LaButti K."/>
            <person name="Andreopoulos B."/>
            <person name="Pangilinan J."/>
            <person name="Nolan M."/>
            <person name="Tritt A."/>
            <person name="Clum A."/>
            <person name="Lipzen A."/>
            <person name="Daum C."/>
            <person name="Barry K."/>
            <person name="Grigoriev I.V."/>
            <person name="Vilgalys R."/>
        </authorList>
    </citation>
    <scope>NUCLEOTIDE SEQUENCE</scope>
    <source>
        <strain evidence="3">PMI_201</strain>
    </source>
</reference>
<gene>
    <name evidence="3" type="ORF">BGW36DRAFT_357872</name>
</gene>
<name>A0AAD4KSF4_9EURO</name>
<evidence type="ECO:0000259" key="2">
    <source>
        <dbReference type="Pfam" id="PF22980"/>
    </source>
</evidence>
<keyword evidence="4" id="KW-1185">Reference proteome</keyword>
<dbReference type="Proteomes" id="UP001201262">
    <property type="component" value="Unassembled WGS sequence"/>
</dbReference>
<dbReference type="AlphaFoldDB" id="A0AAD4KSF4"/>
<evidence type="ECO:0000313" key="3">
    <source>
        <dbReference type="EMBL" id="KAH8698333.1"/>
    </source>
</evidence>
<feature type="compositionally biased region" description="Acidic residues" evidence="1">
    <location>
        <begin position="129"/>
        <end position="142"/>
    </location>
</feature>
<feature type="domain" description="Myb-like DNA-binding" evidence="2">
    <location>
        <begin position="11"/>
        <end position="58"/>
    </location>
</feature>
<proteinExistence type="predicted"/>
<dbReference type="InterPro" id="IPR054505">
    <property type="entry name" value="Myb_DNA-bind_8"/>
</dbReference>
<feature type="region of interest" description="Disordered" evidence="1">
    <location>
        <begin position="79"/>
        <end position="142"/>
    </location>
</feature>